<dbReference type="Proteomes" id="UP000469949">
    <property type="component" value="Unassembled WGS sequence"/>
</dbReference>
<name>A0A833IZW8_9HYPH</name>
<evidence type="ECO:0000313" key="3">
    <source>
        <dbReference type="Proteomes" id="UP000469949"/>
    </source>
</evidence>
<organism evidence="2 3">
    <name type="scientific">Methylorubrum populi</name>
    <dbReference type="NCBI Taxonomy" id="223967"/>
    <lineage>
        <taxon>Bacteria</taxon>
        <taxon>Pseudomonadati</taxon>
        <taxon>Pseudomonadota</taxon>
        <taxon>Alphaproteobacteria</taxon>
        <taxon>Hyphomicrobiales</taxon>
        <taxon>Methylobacteriaceae</taxon>
        <taxon>Methylorubrum</taxon>
    </lineage>
</organism>
<feature type="region of interest" description="Disordered" evidence="1">
    <location>
        <begin position="115"/>
        <end position="135"/>
    </location>
</feature>
<dbReference type="AlphaFoldDB" id="A0A833IZW8"/>
<gene>
    <name evidence="2" type="ORF">F8B43_4815</name>
</gene>
<comment type="caution">
    <text evidence="2">The sequence shown here is derived from an EMBL/GenBank/DDBJ whole genome shotgun (WGS) entry which is preliminary data.</text>
</comment>
<feature type="compositionally biased region" description="Basic and acidic residues" evidence="1">
    <location>
        <begin position="125"/>
        <end position="135"/>
    </location>
</feature>
<evidence type="ECO:0000313" key="2">
    <source>
        <dbReference type="EMBL" id="KAB7782060.1"/>
    </source>
</evidence>
<protein>
    <submittedName>
        <fullName evidence="2">Uncharacterized protein</fullName>
    </submittedName>
</protein>
<reference evidence="2 3" key="1">
    <citation type="submission" date="2019-10" db="EMBL/GenBank/DDBJ databases">
        <title>Draft Genome Sequence of the Caffeine Degrading Methylotroph Methylorubrum populi PINKEL.</title>
        <authorList>
            <person name="Dawson S.C."/>
            <person name="Zhang X."/>
            <person name="Wright M.E."/>
            <person name="Sharma G."/>
            <person name="Langner J.T."/>
            <person name="Ditty J.L."/>
            <person name="Subuyuj G.A."/>
        </authorList>
    </citation>
    <scope>NUCLEOTIDE SEQUENCE [LARGE SCALE GENOMIC DNA]</scope>
    <source>
        <strain evidence="2 3">Pinkel</strain>
    </source>
</reference>
<dbReference type="RefSeq" id="WP_152278601.1">
    <property type="nucleotide sequence ID" value="NZ_WEKV01000020.1"/>
</dbReference>
<sequence>MPVVLRSLSDFKKFLRKPGATLQIVQNTFVDRQGEEARVAYRRKGLYEPRTLRAMSKKAAIFDVKGHDTTVWLYWDRGTRHWRFSGDTVTVPLHAALGPPDAVVYRCSLPLFPEPGRQRRSTAKQPDDEARLPGL</sequence>
<evidence type="ECO:0000256" key="1">
    <source>
        <dbReference type="SAM" id="MobiDB-lite"/>
    </source>
</evidence>
<dbReference type="EMBL" id="WEKV01000020">
    <property type="protein sequence ID" value="KAB7782060.1"/>
    <property type="molecule type" value="Genomic_DNA"/>
</dbReference>
<proteinExistence type="predicted"/>
<accession>A0A833IZW8</accession>